<dbReference type="GO" id="GO:0005829">
    <property type="term" value="C:cytosol"/>
    <property type="evidence" value="ECO:0007669"/>
    <property type="project" value="TreeGrafter"/>
</dbReference>
<dbReference type="Pfam" id="PF12833">
    <property type="entry name" value="HTH_18"/>
    <property type="match status" value="1"/>
</dbReference>
<dbReference type="Pfam" id="PF12625">
    <property type="entry name" value="Arabinose_bd"/>
    <property type="match status" value="1"/>
</dbReference>
<evidence type="ECO:0000256" key="3">
    <source>
        <dbReference type="ARBA" id="ARBA00023163"/>
    </source>
</evidence>
<dbReference type="GO" id="GO:0000976">
    <property type="term" value="F:transcription cis-regulatory region binding"/>
    <property type="evidence" value="ECO:0007669"/>
    <property type="project" value="TreeGrafter"/>
</dbReference>
<dbReference type="InterPro" id="IPR020449">
    <property type="entry name" value="Tscrpt_reg_AraC-type_HTH"/>
</dbReference>
<dbReference type="Gene3D" id="1.10.10.60">
    <property type="entry name" value="Homeodomain-like"/>
    <property type="match status" value="1"/>
</dbReference>
<dbReference type="Proteomes" id="UP000298049">
    <property type="component" value="Chromosome"/>
</dbReference>
<dbReference type="GO" id="GO:0003700">
    <property type="term" value="F:DNA-binding transcription factor activity"/>
    <property type="evidence" value="ECO:0007669"/>
    <property type="project" value="InterPro"/>
</dbReference>
<dbReference type="OrthoDB" id="5582699at2"/>
<keyword evidence="3" id="KW-0804">Transcription</keyword>
<dbReference type="PANTHER" id="PTHR47894:SF1">
    <property type="entry name" value="HTH-TYPE TRANSCRIPTIONAL REGULATOR VQSM"/>
    <property type="match status" value="1"/>
</dbReference>
<evidence type="ECO:0000256" key="4">
    <source>
        <dbReference type="SAM" id="MobiDB-lite"/>
    </source>
</evidence>
<evidence type="ECO:0000259" key="5">
    <source>
        <dbReference type="PROSITE" id="PS01124"/>
    </source>
</evidence>
<dbReference type="KEGG" id="hmi:soil367_11035"/>
<evidence type="ECO:0000313" key="6">
    <source>
        <dbReference type="EMBL" id="QCF26428.1"/>
    </source>
</evidence>
<dbReference type="InterPro" id="IPR018060">
    <property type="entry name" value="HTH_AraC"/>
</dbReference>
<dbReference type="AlphaFoldDB" id="A0A4P7XHC3"/>
<feature type="region of interest" description="Disordered" evidence="4">
    <location>
        <begin position="327"/>
        <end position="346"/>
    </location>
</feature>
<feature type="compositionally biased region" description="Basic and acidic residues" evidence="4">
    <location>
        <begin position="331"/>
        <end position="340"/>
    </location>
</feature>
<organism evidence="6 7">
    <name type="scientific">Hydrocarboniclastica marina</name>
    <dbReference type="NCBI Taxonomy" id="2259620"/>
    <lineage>
        <taxon>Bacteria</taxon>
        <taxon>Pseudomonadati</taxon>
        <taxon>Pseudomonadota</taxon>
        <taxon>Gammaproteobacteria</taxon>
        <taxon>Alteromonadales</taxon>
        <taxon>Alteromonadaceae</taxon>
        <taxon>Hydrocarboniclastica</taxon>
    </lineage>
</organism>
<keyword evidence="2" id="KW-0238">DNA-binding</keyword>
<dbReference type="PANTHER" id="PTHR47894">
    <property type="entry name" value="HTH-TYPE TRANSCRIPTIONAL REGULATOR GADX"/>
    <property type="match status" value="1"/>
</dbReference>
<keyword evidence="1" id="KW-0805">Transcription regulation</keyword>
<sequence length="346" mass="39356">MSELTISAHFVHAALGGAKRNGRDTRTLLLSAGISPELLKEPGSRVTGAQYSRLMQTLWQELGDEFMGFAPHPSKPGTFATLCLLIVHAANLESVYARARQFYGLFDEPVSLRLHQDDTQAYLSLHSNVPLSDPDHFLQESLLVIWHRLSSWLIGQGITLDQVTFNYPRPAHGDEYRGLFHCRLAFDQPETGLSFPARYLKLPIIRDEYEIKEFLKTSPADLLARPDDRHSHTSQIRAIIGRDFSVQIADFETIAQSLNMSPQTLRRRLRDENTSYQEIKDNLRRDQAIYLLNREELAINDIAYRIGFTEPSTFHRAFKKWTGVTPGAYRQGERDWEPGSKDSGAS</sequence>
<dbReference type="RefSeq" id="WP_136549148.1">
    <property type="nucleotide sequence ID" value="NZ_CP031093.1"/>
</dbReference>
<feature type="domain" description="HTH araC/xylS-type" evidence="5">
    <location>
        <begin position="234"/>
        <end position="332"/>
    </location>
</feature>
<dbReference type="SUPFAM" id="SSF46689">
    <property type="entry name" value="Homeodomain-like"/>
    <property type="match status" value="1"/>
</dbReference>
<name>A0A4P7XHC3_9ALTE</name>
<evidence type="ECO:0000256" key="2">
    <source>
        <dbReference type="ARBA" id="ARBA00023125"/>
    </source>
</evidence>
<dbReference type="InterPro" id="IPR009057">
    <property type="entry name" value="Homeodomain-like_sf"/>
</dbReference>
<dbReference type="PRINTS" id="PR00032">
    <property type="entry name" value="HTHARAC"/>
</dbReference>
<dbReference type="EMBL" id="CP031093">
    <property type="protein sequence ID" value="QCF26428.1"/>
    <property type="molecule type" value="Genomic_DNA"/>
</dbReference>
<reference evidence="6 7" key="1">
    <citation type="submission" date="2018-07" db="EMBL/GenBank/DDBJ databases">
        <title>Marsedoiliclastica nanhaica gen. nov. sp. nov., a novel marine hydrocarbonoclastic bacterium isolated from an in-situ enriched hydrocarbon-degrading consortium in deep-sea sediment.</title>
        <authorList>
            <person name="Dong C."/>
            <person name="Ma T."/>
            <person name="Liu R."/>
            <person name="Shao Z."/>
        </authorList>
    </citation>
    <scope>NUCLEOTIDE SEQUENCE [LARGE SCALE GENOMIC DNA]</scope>
    <source>
        <strain evidence="7">soil36-7</strain>
    </source>
</reference>
<accession>A0A4P7XHC3</accession>
<protein>
    <submittedName>
        <fullName evidence="6">AraC family transcriptional regulator</fullName>
    </submittedName>
</protein>
<gene>
    <name evidence="6" type="ORF">soil367_11035</name>
</gene>
<dbReference type="InterPro" id="IPR032687">
    <property type="entry name" value="AraC-type_N"/>
</dbReference>
<dbReference type="PROSITE" id="PS01124">
    <property type="entry name" value="HTH_ARAC_FAMILY_2"/>
    <property type="match status" value="1"/>
</dbReference>
<evidence type="ECO:0000256" key="1">
    <source>
        <dbReference type="ARBA" id="ARBA00023015"/>
    </source>
</evidence>
<dbReference type="SMART" id="SM00342">
    <property type="entry name" value="HTH_ARAC"/>
    <property type="match status" value="1"/>
</dbReference>
<keyword evidence="7" id="KW-1185">Reference proteome</keyword>
<proteinExistence type="predicted"/>
<evidence type="ECO:0000313" key="7">
    <source>
        <dbReference type="Proteomes" id="UP000298049"/>
    </source>
</evidence>